<gene>
    <name evidence="2" type="ORF">E2C01_043008</name>
</gene>
<comment type="caution">
    <text evidence="2">The sequence shown here is derived from an EMBL/GenBank/DDBJ whole genome shotgun (WGS) entry which is preliminary data.</text>
</comment>
<sequence>MQRTAAVVHIATTSPGRGGTVVRGGSGTGPARPRPGRSVIPMSVAGRGGMRGVSVGRAVRTPRPAMPIMHGAPDSCGDGGGVGASRSTPCLLSAPTTPR</sequence>
<dbReference type="EMBL" id="VSRR010008731">
    <property type="protein sequence ID" value="MPC49212.1"/>
    <property type="molecule type" value="Genomic_DNA"/>
</dbReference>
<evidence type="ECO:0000313" key="2">
    <source>
        <dbReference type="EMBL" id="MPC49212.1"/>
    </source>
</evidence>
<feature type="compositionally biased region" description="Gly residues" evidence="1">
    <location>
        <begin position="16"/>
        <end position="28"/>
    </location>
</feature>
<feature type="compositionally biased region" description="Polar residues" evidence="1">
    <location>
        <begin position="85"/>
        <end position="99"/>
    </location>
</feature>
<reference evidence="2 3" key="1">
    <citation type="submission" date="2019-05" db="EMBL/GenBank/DDBJ databases">
        <title>Another draft genome of Portunus trituberculatus and its Hox gene families provides insights of decapod evolution.</title>
        <authorList>
            <person name="Jeong J.-H."/>
            <person name="Song I."/>
            <person name="Kim S."/>
            <person name="Choi T."/>
            <person name="Kim D."/>
            <person name="Ryu S."/>
            <person name="Kim W."/>
        </authorList>
    </citation>
    <scope>NUCLEOTIDE SEQUENCE [LARGE SCALE GENOMIC DNA]</scope>
    <source>
        <tissue evidence="2">Muscle</tissue>
    </source>
</reference>
<proteinExistence type="predicted"/>
<evidence type="ECO:0000256" key="1">
    <source>
        <dbReference type="SAM" id="MobiDB-lite"/>
    </source>
</evidence>
<dbReference type="Proteomes" id="UP000324222">
    <property type="component" value="Unassembled WGS sequence"/>
</dbReference>
<evidence type="ECO:0000313" key="3">
    <source>
        <dbReference type="Proteomes" id="UP000324222"/>
    </source>
</evidence>
<keyword evidence="3" id="KW-1185">Reference proteome</keyword>
<feature type="region of interest" description="Disordered" evidence="1">
    <location>
        <begin position="1"/>
        <end position="99"/>
    </location>
</feature>
<protein>
    <submittedName>
        <fullName evidence="2">Uncharacterized protein</fullName>
    </submittedName>
</protein>
<organism evidence="2 3">
    <name type="scientific">Portunus trituberculatus</name>
    <name type="common">Swimming crab</name>
    <name type="synonym">Neptunus trituberculatus</name>
    <dbReference type="NCBI Taxonomy" id="210409"/>
    <lineage>
        <taxon>Eukaryota</taxon>
        <taxon>Metazoa</taxon>
        <taxon>Ecdysozoa</taxon>
        <taxon>Arthropoda</taxon>
        <taxon>Crustacea</taxon>
        <taxon>Multicrustacea</taxon>
        <taxon>Malacostraca</taxon>
        <taxon>Eumalacostraca</taxon>
        <taxon>Eucarida</taxon>
        <taxon>Decapoda</taxon>
        <taxon>Pleocyemata</taxon>
        <taxon>Brachyura</taxon>
        <taxon>Eubrachyura</taxon>
        <taxon>Portunoidea</taxon>
        <taxon>Portunidae</taxon>
        <taxon>Portuninae</taxon>
        <taxon>Portunus</taxon>
    </lineage>
</organism>
<accession>A0A5B7FRS1</accession>
<dbReference type="AlphaFoldDB" id="A0A5B7FRS1"/>
<name>A0A5B7FRS1_PORTR</name>